<keyword evidence="3" id="KW-1003">Cell membrane</keyword>
<evidence type="ECO:0000313" key="9">
    <source>
        <dbReference type="Proteomes" id="UP000069902"/>
    </source>
</evidence>
<proteinExistence type="inferred from homology"/>
<dbReference type="PATRIC" id="fig|389348.3.peg.1458"/>
<evidence type="ECO:0000256" key="7">
    <source>
        <dbReference type="SAM" id="Phobius"/>
    </source>
</evidence>
<protein>
    <submittedName>
        <fullName evidence="8">Hypothetical membrane protein</fullName>
    </submittedName>
</protein>
<evidence type="ECO:0000256" key="6">
    <source>
        <dbReference type="ARBA" id="ARBA00023136"/>
    </source>
</evidence>
<accession>A0A0U5JA90</accession>
<sequence>MGIISTVVIGFIVGLFARALMPGRDPLGLILTTLLGIGGAVVGKFIGDTLGVYRQDQSAGFFMSLVGAMILLFLYNRFGRKEVENQDR</sequence>
<comment type="subcellular location">
    <subcellularLocation>
        <location evidence="1">Cell membrane</location>
        <topology evidence="1">Multi-pass membrane protein</topology>
    </subcellularLocation>
</comment>
<dbReference type="PANTHER" id="PTHR33884">
    <property type="entry name" value="UPF0410 PROTEIN YMGE"/>
    <property type="match status" value="1"/>
</dbReference>
<name>A0A0U5JA90_9BACT</name>
<dbReference type="KEGG" id="pnl:PNK_1304"/>
<evidence type="ECO:0000256" key="5">
    <source>
        <dbReference type="ARBA" id="ARBA00022989"/>
    </source>
</evidence>
<feature type="transmembrane region" description="Helical" evidence="7">
    <location>
        <begin position="59"/>
        <end position="78"/>
    </location>
</feature>
<evidence type="ECO:0000256" key="3">
    <source>
        <dbReference type="ARBA" id="ARBA00022475"/>
    </source>
</evidence>
<dbReference type="InParanoid" id="A0A0U5JA90"/>
<dbReference type="GO" id="GO:0005886">
    <property type="term" value="C:plasma membrane"/>
    <property type="evidence" value="ECO:0007669"/>
    <property type="project" value="UniProtKB-SubCell"/>
</dbReference>
<keyword evidence="5 7" id="KW-1133">Transmembrane helix</keyword>
<keyword evidence="4 7" id="KW-0812">Transmembrane</keyword>
<dbReference type="FunCoup" id="A0A0U5JA90">
    <property type="interactions" value="40"/>
</dbReference>
<keyword evidence="6 7" id="KW-0472">Membrane</keyword>
<dbReference type="STRING" id="389348.PNK_1304"/>
<evidence type="ECO:0000256" key="1">
    <source>
        <dbReference type="ARBA" id="ARBA00004651"/>
    </source>
</evidence>
<comment type="similarity">
    <text evidence="2">Belongs to the UPF0410 family.</text>
</comment>
<dbReference type="Pfam" id="PF04226">
    <property type="entry name" value="Transgly_assoc"/>
    <property type="match status" value="1"/>
</dbReference>
<dbReference type="AlphaFoldDB" id="A0A0U5JA90"/>
<evidence type="ECO:0000256" key="2">
    <source>
        <dbReference type="ARBA" id="ARBA00011006"/>
    </source>
</evidence>
<dbReference type="Proteomes" id="UP000069902">
    <property type="component" value="Chromosome cPNK"/>
</dbReference>
<dbReference type="InterPro" id="IPR007341">
    <property type="entry name" value="Transgly_assoc"/>
</dbReference>
<gene>
    <name evidence="8" type="ORF">PNK_1304</name>
</gene>
<evidence type="ECO:0000313" key="8">
    <source>
        <dbReference type="EMBL" id="CUI16921.1"/>
    </source>
</evidence>
<keyword evidence="9" id="KW-1185">Reference proteome</keyword>
<dbReference type="RefSeq" id="WP_032125655.1">
    <property type="nucleotide sequence ID" value="NZ_LN879502.1"/>
</dbReference>
<feature type="transmembrane region" description="Helical" evidence="7">
    <location>
        <begin position="29"/>
        <end position="47"/>
    </location>
</feature>
<organism evidence="8 9">
    <name type="scientific">Candidatus Protochlamydia naegleriophila</name>
    <dbReference type="NCBI Taxonomy" id="389348"/>
    <lineage>
        <taxon>Bacteria</taxon>
        <taxon>Pseudomonadati</taxon>
        <taxon>Chlamydiota</taxon>
        <taxon>Chlamydiia</taxon>
        <taxon>Parachlamydiales</taxon>
        <taxon>Parachlamydiaceae</taxon>
        <taxon>Candidatus Protochlamydia</taxon>
    </lineage>
</organism>
<reference evidence="9" key="1">
    <citation type="submission" date="2015-09" db="EMBL/GenBank/DDBJ databases">
        <authorList>
            <person name="Bertelli C."/>
        </authorList>
    </citation>
    <scope>NUCLEOTIDE SEQUENCE [LARGE SCALE GENOMIC DNA]</scope>
    <source>
        <strain evidence="9">KNic</strain>
    </source>
</reference>
<dbReference type="EMBL" id="LN879502">
    <property type="protein sequence ID" value="CUI16921.1"/>
    <property type="molecule type" value="Genomic_DNA"/>
</dbReference>
<evidence type="ECO:0000256" key="4">
    <source>
        <dbReference type="ARBA" id="ARBA00022692"/>
    </source>
</evidence>
<dbReference type="PANTHER" id="PTHR33884:SF7">
    <property type="entry name" value="BSL8023 PROTEIN"/>
    <property type="match status" value="1"/>
</dbReference>